<evidence type="ECO:0000256" key="1">
    <source>
        <dbReference type="SAM" id="MobiDB-lite"/>
    </source>
</evidence>
<feature type="region of interest" description="Disordered" evidence="1">
    <location>
        <begin position="28"/>
        <end position="49"/>
    </location>
</feature>
<gene>
    <name evidence="2" type="ORF">WMG39_16130</name>
</gene>
<sequence>MLSFVQKKPIAILVYFSPNWIIIEPRRREGHEGRKKKKEEVDNLLSVRE</sequence>
<protein>
    <submittedName>
        <fullName evidence="2">Uncharacterized protein</fullName>
    </submittedName>
</protein>
<dbReference type="RefSeq" id="WP_340541597.1">
    <property type="nucleotide sequence ID" value="NZ_JBBLXS010000208.1"/>
</dbReference>
<organism evidence="2 3">
    <name type="scientific">Microcoleus anatoxicus PTRS2</name>
    <dbReference type="NCBI Taxonomy" id="2705321"/>
    <lineage>
        <taxon>Bacteria</taxon>
        <taxon>Bacillati</taxon>
        <taxon>Cyanobacteriota</taxon>
        <taxon>Cyanophyceae</taxon>
        <taxon>Oscillatoriophycideae</taxon>
        <taxon>Oscillatoriales</taxon>
        <taxon>Microcoleaceae</taxon>
        <taxon>Microcoleus</taxon>
        <taxon>Microcoleus anatoxicus</taxon>
    </lineage>
</organism>
<reference evidence="2 3" key="1">
    <citation type="journal article" date="2020" name="Harmful Algae">
        <title>Molecular and morphological characterization of a novel dihydroanatoxin-a producing Microcoleus species (cyanobacteria) from the Russian River, California, USA.</title>
        <authorList>
            <person name="Conklin K.Y."/>
            <person name="Stancheva R."/>
            <person name="Otten T.G."/>
            <person name="Fadness R."/>
            <person name="Boyer G.L."/>
            <person name="Read B."/>
            <person name="Zhang X."/>
            <person name="Sheath R.G."/>
        </authorList>
    </citation>
    <scope>NUCLEOTIDE SEQUENCE [LARGE SCALE GENOMIC DNA]</scope>
    <source>
        <strain evidence="2 3">PTRS2</strain>
    </source>
</reference>
<evidence type="ECO:0000313" key="2">
    <source>
        <dbReference type="EMBL" id="MEK0186365.1"/>
    </source>
</evidence>
<keyword evidence="3" id="KW-1185">Reference proteome</keyword>
<comment type="caution">
    <text evidence="2">The sequence shown here is derived from an EMBL/GenBank/DDBJ whole genome shotgun (WGS) entry which is preliminary data.</text>
</comment>
<name>A0ABU8YPS2_9CYAN</name>
<proteinExistence type="predicted"/>
<dbReference type="EMBL" id="JBBLXS010000208">
    <property type="protein sequence ID" value="MEK0186365.1"/>
    <property type="molecule type" value="Genomic_DNA"/>
</dbReference>
<evidence type="ECO:0000313" key="3">
    <source>
        <dbReference type="Proteomes" id="UP001384579"/>
    </source>
</evidence>
<dbReference type="Proteomes" id="UP001384579">
    <property type="component" value="Unassembled WGS sequence"/>
</dbReference>
<accession>A0ABU8YPS2</accession>